<dbReference type="RefSeq" id="WP_069154520.1">
    <property type="nucleotide sequence ID" value="NZ_MCGH01000003.1"/>
</dbReference>
<feature type="domain" description="Na+/H+ antiporter MnhB subunit-related protein" evidence="8">
    <location>
        <begin position="114"/>
        <end position="215"/>
    </location>
</feature>
<evidence type="ECO:0000259" key="8">
    <source>
        <dbReference type="Pfam" id="PF04039"/>
    </source>
</evidence>
<dbReference type="Pfam" id="PF04039">
    <property type="entry name" value="MnhB"/>
    <property type="match status" value="1"/>
</dbReference>
<protein>
    <submittedName>
        <fullName evidence="9">Putative monovalent cation/H+ antiporter subunit B</fullName>
    </submittedName>
</protein>
<keyword evidence="5 7" id="KW-1133">Transmembrane helix</keyword>
<comment type="subcellular location">
    <subcellularLocation>
        <location evidence="1">Cell membrane</location>
        <topology evidence="1">Multi-pass membrane protein</topology>
    </subcellularLocation>
</comment>
<feature type="transmembrane region" description="Helical" evidence="7">
    <location>
        <begin position="196"/>
        <end position="221"/>
    </location>
</feature>
<reference evidence="9 10" key="1">
    <citation type="submission" date="2016-07" db="EMBL/GenBank/DDBJ databases">
        <title>Characterization of isolates of Eisenbergiella tayi derived from blood cultures, using whole genome sequencing.</title>
        <authorList>
            <person name="Burdz T."/>
            <person name="Wiebe D."/>
            <person name="Huynh C."/>
            <person name="Bernard K."/>
        </authorList>
    </citation>
    <scope>NUCLEOTIDE SEQUENCE [LARGE SCALE GENOMIC DNA]</scope>
    <source>
        <strain evidence="9 10">NML 110608</strain>
    </source>
</reference>
<evidence type="ECO:0000256" key="3">
    <source>
        <dbReference type="ARBA" id="ARBA00022475"/>
    </source>
</evidence>
<feature type="transmembrane region" description="Helical" evidence="7">
    <location>
        <begin position="106"/>
        <end position="128"/>
    </location>
</feature>
<keyword evidence="4 7" id="KW-0812">Transmembrane</keyword>
<evidence type="ECO:0000256" key="1">
    <source>
        <dbReference type="ARBA" id="ARBA00004651"/>
    </source>
</evidence>
<dbReference type="Proteomes" id="UP000094067">
    <property type="component" value="Unassembled WGS sequence"/>
</dbReference>
<evidence type="ECO:0000256" key="5">
    <source>
        <dbReference type="ARBA" id="ARBA00022989"/>
    </source>
</evidence>
<dbReference type="EMBL" id="MCGH01000003">
    <property type="protein sequence ID" value="ODM04353.1"/>
    <property type="molecule type" value="Genomic_DNA"/>
</dbReference>
<evidence type="ECO:0000256" key="4">
    <source>
        <dbReference type="ARBA" id="ARBA00022692"/>
    </source>
</evidence>
<feature type="transmembrane region" description="Helical" evidence="7">
    <location>
        <begin position="140"/>
        <end position="160"/>
    </location>
</feature>
<sequence>MKHRIHAFIFIVFMGAFLFAGYSLLGSPGPARVAEAVMERGQIETGAKNLVTSIYLNYRLFDTLLEALLLLVSVIGVTQFSSLALTERQFTSANHMPDGDGRKASAIMAGSLGPVYFLMGLLGVYIIVTGMDGPGGGFQGGAVLAALLINAHFAAGRLLLSREKAEKMEKLLYVLLLAASMAFFLFSGGWDTGGHRFYLTLMNVLIGLKVCSGLWLIYLSFLSGGDMQ</sequence>
<feature type="transmembrane region" description="Helical" evidence="7">
    <location>
        <begin position="172"/>
        <end position="190"/>
    </location>
</feature>
<evidence type="ECO:0000256" key="6">
    <source>
        <dbReference type="ARBA" id="ARBA00023136"/>
    </source>
</evidence>
<dbReference type="AlphaFoldDB" id="A0A1E3A6G8"/>
<comment type="similarity">
    <text evidence="2">Belongs to the CPA3 antiporters (TC 2.A.63) subunit B family.</text>
</comment>
<dbReference type="InterPro" id="IPR007182">
    <property type="entry name" value="MnhB"/>
</dbReference>
<dbReference type="GO" id="GO:0005886">
    <property type="term" value="C:plasma membrane"/>
    <property type="evidence" value="ECO:0007669"/>
    <property type="project" value="UniProtKB-SubCell"/>
</dbReference>
<proteinExistence type="inferred from homology"/>
<feature type="transmembrane region" description="Helical" evidence="7">
    <location>
        <begin position="7"/>
        <end position="25"/>
    </location>
</feature>
<evidence type="ECO:0000256" key="7">
    <source>
        <dbReference type="SAM" id="Phobius"/>
    </source>
</evidence>
<keyword evidence="3" id="KW-1003">Cell membrane</keyword>
<dbReference type="PANTHER" id="PTHR33932:SF4">
    <property type="entry name" value="NA(+)_H(+) ANTIPORTER SUBUNIT B"/>
    <property type="match status" value="1"/>
</dbReference>
<organism evidence="9 10">
    <name type="scientific">Eisenbergiella tayi</name>
    <dbReference type="NCBI Taxonomy" id="1432052"/>
    <lineage>
        <taxon>Bacteria</taxon>
        <taxon>Bacillati</taxon>
        <taxon>Bacillota</taxon>
        <taxon>Clostridia</taxon>
        <taxon>Lachnospirales</taxon>
        <taxon>Lachnospiraceae</taxon>
        <taxon>Eisenbergiella</taxon>
    </lineage>
</organism>
<gene>
    <name evidence="9" type="ORF">BEI61_05160</name>
</gene>
<feature type="transmembrane region" description="Helical" evidence="7">
    <location>
        <begin position="67"/>
        <end position="85"/>
    </location>
</feature>
<keyword evidence="6 7" id="KW-0472">Membrane</keyword>
<name>A0A1E3A6G8_9FIRM</name>
<evidence type="ECO:0000313" key="9">
    <source>
        <dbReference type="EMBL" id="ODM04353.1"/>
    </source>
</evidence>
<evidence type="ECO:0000313" key="10">
    <source>
        <dbReference type="Proteomes" id="UP000094067"/>
    </source>
</evidence>
<evidence type="ECO:0000256" key="2">
    <source>
        <dbReference type="ARBA" id="ARBA00009425"/>
    </source>
</evidence>
<accession>A0A1E3A6G8</accession>
<dbReference type="PANTHER" id="PTHR33932">
    <property type="entry name" value="NA(+)/H(+) ANTIPORTER SUBUNIT B"/>
    <property type="match status" value="1"/>
</dbReference>
<dbReference type="InterPro" id="IPR050622">
    <property type="entry name" value="CPA3_antiporter_subunitB"/>
</dbReference>
<comment type="caution">
    <text evidence="9">The sequence shown here is derived from an EMBL/GenBank/DDBJ whole genome shotgun (WGS) entry which is preliminary data.</text>
</comment>